<protein>
    <submittedName>
        <fullName evidence="2">Uncharacterized protein</fullName>
    </submittedName>
</protein>
<dbReference type="AlphaFoldDB" id="A0A8S3YR75"/>
<evidence type="ECO:0000313" key="3">
    <source>
        <dbReference type="Proteomes" id="UP000678393"/>
    </source>
</evidence>
<comment type="caution">
    <text evidence="2">The sequence shown here is derived from an EMBL/GenBank/DDBJ whole genome shotgun (WGS) entry which is preliminary data.</text>
</comment>
<dbReference type="EMBL" id="CAJHNH020000306">
    <property type="protein sequence ID" value="CAG5116816.1"/>
    <property type="molecule type" value="Genomic_DNA"/>
</dbReference>
<name>A0A8S3YR75_9EUPU</name>
<reference evidence="2" key="1">
    <citation type="submission" date="2021-04" db="EMBL/GenBank/DDBJ databases">
        <authorList>
            <consortium name="Molecular Ecology Group"/>
        </authorList>
    </citation>
    <scope>NUCLEOTIDE SEQUENCE</scope>
</reference>
<proteinExistence type="predicted"/>
<evidence type="ECO:0000256" key="1">
    <source>
        <dbReference type="SAM" id="MobiDB-lite"/>
    </source>
</evidence>
<feature type="region of interest" description="Disordered" evidence="1">
    <location>
        <begin position="48"/>
        <end position="71"/>
    </location>
</feature>
<gene>
    <name evidence="2" type="ORF">CUNI_LOCUS2374</name>
</gene>
<accession>A0A8S3YR75</accession>
<evidence type="ECO:0000313" key="2">
    <source>
        <dbReference type="EMBL" id="CAG5116816.1"/>
    </source>
</evidence>
<dbReference type="Proteomes" id="UP000678393">
    <property type="component" value="Unassembled WGS sequence"/>
</dbReference>
<keyword evidence="3" id="KW-1185">Reference proteome</keyword>
<organism evidence="2 3">
    <name type="scientific">Candidula unifasciata</name>
    <dbReference type="NCBI Taxonomy" id="100452"/>
    <lineage>
        <taxon>Eukaryota</taxon>
        <taxon>Metazoa</taxon>
        <taxon>Spiralia</taxon>
        <taxon>Lophotrochozoa</taxon>
        <taxon>Mollusca</taxon>
        <taxon>Gastropoda</taxon>
        <taxon>Heterobranchia</taxon>
        <taxon>Euthyneura</taxon>
        <taxon>Panpulmonata</taxon>
        <taxon>Eupulmonata</taxon>
        <taxon>Stylommatophora</taxon>
        <taxon>Helicina</taxon>
        <taxon>Helicoidea</taxon>
        <taxon>Geomitridae</taxon>
        <taxon>Candidula</taxon>
    </lineage>
</organism>
<sequence>MFIYLFAGLIETMRQTNSASWSQNPDQFGDLASSLNNYFNQAALSQSHRGGSDGFLASSNNSISPAGESVQGENQVTNIVFNPHFLHSDELDDDFEWDKLL</sequence>
<dbReference type="OrthoDB" id="10029558at2759"/>